<reference evidence="1 2" key="1">
    <citation type="submission" date="2020-01" db="EMBL/GenBank/DDBJ databases">
        <title>Glutamicibacter soli M275.</title>
        <authorList>
            <person name="Meng X."/>
        </authorList>
    </citation>
    <scope>NUCLEOTIDE SEQUENCE [LARGE SCALE GENOMIC DNA]</scope>
    <source>
        <strain evidence="1 2">M275</strain>
    </source>
</reference>
<organism evidence="1 2">
    <name type="scientific">Glutamicibacter soli</name>
    <dbReference type="NCBI Taxonomy" id="453836"/>
    <lineage>
        <taxon>Bacteria</taxon>
        <taxon>Bacillati</taxon>
        <taxon>Actinomycetota</taxon>
        <taxon>Actinomycetes</taxon>
        <taxon>Micrococcales</taxon>
        <taxon>Micrococcaceae</taxon>
        <taxon>Glutamicibacter</taxon>
    </lineage>
</organism>
<proteinExistence type="predicted"/>
<sequence>MSTNLAALVVLAAALIALAVFAWVPALAFLPVAGVLYAWNPAGPEPGPQPFSDER</sequence>
<dbReference type="Proteomes" id="UP000477543">
    <property type="component" value="Unassembled WGS sequence"/>
</dbReference>
<dbReference type="RefSeq" id="WP_161448287.1">
    <property type="nucleotide sequence ID" value="NZ_POAF01000001.1"/>
</dbReference>
<accession>A0A6L9G625</accession>
<evidence type="ECO:0000313" key="2">
    <source>
        <dbReference type="Proteomes" id="UP000477543"/>
    </source>
</evidence>
<comment type="caution">
    <text evidence="1">The sequence shown here is derived from an EMBL/GenBank/DDBJ whole genome shotgun (WGS) entry which is preliminary data.</text>
</comment>
<evidence type="ECO:0000313" key="1">
    <source>
        <dbReference type="EMBL" id="NAZ15810.1"/>
    </source>
</evidence>
<name>A0A6L9G625_9MICC</name>
<dbReference type="AlphaFoldDB" id="A0A6L9G625"/>
<dbReference type="EMBL" id="WYDN01000004">
    <property type="protein sequence ID" value="NAZ15810.1"/>
    <property type="molecule type" value="Genomic_DNA"/>
</dbReference>
<gene>
    <name evidence="1" type="ORF">GT020_06955</name>
</gene>
<protein>
    <submittedName>
        <fullName evidence="1">Uncharacterized protein</fullName>
    </submittedName>
</protein>